<proteinExistence type="predicted"/>
<dbReference type="Proteomes" id="UP000003704">
    <property type="component" value="Unassembled WGS sequence"/>
</dbReference>
<organism evidence="2 3">
    <name type="scientific">Hydrocarboniphaga effusa AP103</name>
    <dbReference type="NCBI Taxonomy" id="1172194"/>
    <lineage>
        <taxon>Bacteria</taxon>
        <taxon>Pseudomonadati</taxon>
        <taxon>Pseudomonadota</taxon>
        <taxon>Gammaproteobacteria</taxon>
        <taxon>Nevskiales</taxon>
        <taxon>Nevskiaceae</taxon>
        <taxon>Hydrocarboniphaga</taxon>
    </lineage>
</organism>
<feature type="domain" description="BIG2" evidence="1">
    <location>
        <begin position="134"/>
        <end position="213"/>
    </location>
</feature>
<evidence type="ECO:0000313" key="3">
    <source>
        <dbReference type="Proteomes" id="UP000003704"/>
    </source>
</evidence>
<accession>I7ZDM4</accession>
<dbReference type="AlphaFoldDB" id="I7ZDM4"/>
<name>I7ZDM4_9GAMM</name>
<dbReference type="InterPro" id="IPR003343">
    <property type="entry name" value="Big_2"/>
</dbReference>
<dbReference type="PATRIC" id="fig|1172194.4.peg.3298"/>
<dbReference type="EMBL" id="AKGD01000002">
    <property type="protein sequence ID" value="EIT69817.1"/>
    <property type="molecule type" value="Genomic_DNA"/>
</dbReference>
<dbReference type="Pfam" id="PF02368">
    <property type="entry name" value="Big_2"/>
    <property type="match status" value="1"/>
</dbReference>
<protein>
    <recommendedName>
        <fullName evidence="1">BIG2 domain-containing protein</fullName>
    </recommendedName>
</protein>
<dbReference type="InterPro" id="IPR008964">
    <property type="entry name" value="Invasin/intimin_cell_adhesion"/>
</dbReference>
<dbReference type="Gene3D" id="2.60.40.1080">
    <property type="match status" value="2"/>
</dbReference>
<gene>
    <name evidence="2" type="ORF">WQQ_33990</name>
</gene>
<evidence type="ECO:0000313" key="2">
    <source>
        <dbReference type="EMBL" id="EIT69817.1"/>
    </source>
</evidence>
<sequence length="417" mass="42715">MNTGVARITASKDGKTSNTVTITVGPAALDSIKIVRTLDNTTVTADTIARGSQRSYRAVGVYSDTTERPITATWVSDDDTVATPALPGPATEKAIRVPLTATNDDTAAITVTSTEASEVSTTLTITASNRELVEVISVTFDQAPLPIGSTTQAHAIGRYSNNDEEEISNELIDWTSATPAVATIDNTGSVTAVTKGTTTITATLKAGAQPQITDPAARDASATLEISDAVCTTPLRTPAYEASTSRGGLICGALGGLGLLCSTTGEPEFVIDADDSNHLDLNLTVSLLGDSLSVDVTPSGAATTFPGTQPVGFVVGSPAGQLLAADVLSAVTVTTLLNGEEVETGNAASNTLQVDLLGFPLLPIGNIPNEAAAVFFQPTQPFNGVRLTYNSGLATALSSLQVYNACGTVAPLPETTE</sequence>
<comment type="caution">
    <text evidence="2">The sequence shown here is derived from an EMBL/GenBank/DDBJ whole genome shotgun (WGS) entry which is preliminary data.</text>
</comment>
<dbReference type="SUPFAM" id="SSF49373">
    <property type="entry name" value="Invasin/intimin cell-adhesion fragments"/>
    <property type="match status" value="1"/>
</dbReference>
<dbReference type="SMART" id="SM00635">
    <property type="entry name" value="BID_2"/>
    <property type="match status" value="1"/>
</dbReference>
<keyword evidence="3" id="KW-1185">Reference proteome</keyword>
<evidence type="ECO:0000259" key="1">
    <source>
        <dbReference type="SMART" id="SM00635"/>
    </source>
</evidence>
<dbReference type="STRING" id="1172194.WQQ_33990"/>
<reference evidence="2 3" key="1">
    <citation type="journal article" date="2012" name="J. Bacteriol.">
        <title>Genome Sequence of n-Alkane-Degrading Hydrocarboniphaga effusa Strain AP103T (ATCC BAA-332T).</title>
        <authorList>
            <person name="Chang H.K."/>
            <person name="Zylstra G.J."/>
            <person name="Chae J.C."/>
        </authorList>
    </citation>
    <scope>NUCLEOTIDE SEQUENCE [LARGE SCALE GENOMIC DNA]</scope>
    <source>
        <strain evidence="2 3">AP103</strain>
    </source>
</reference>